<evidence type="ECO:0000313" key="3">
    <source>
        <dbReference type="EMBL" id="BAD29496.1"/>
    </source>
</evidence>
<dbReference type="EMBL" id="AP005631">
    <property type="protein sequence ID" value="BAD28896.1"/>
    <property type="molecule type" value="Genomic_DNA"/>
</dbReference>
<feature type="compositionally biased region" description="Low complexity" evidence="1">
    <location>
        <begin position="120"/>
        <end position="133"/>
    </location>
</feature>
<gene>
    <name evidence="3" type="ORF">OSJNBa0011J03.5</name>
    <name evidence="2" type="ORF">OSJNBb0049K19.32</name>
</gene>
<evidence type="ECO:0000313" key="4">
    <source>
        <dbReference type="Proteomes" id="UP000000763"/>
    </source>
</evidence>
<proteinExistence type="predicted"/>
<feature type="region of interest" description="Disordered" evidence="1">
    <location>
        <begin position="1"/>
        <end position="22"/>
    </location>
</feature>
<dbReference type="AlphaFoldDB" id="Q6EPC4"/>
<reference evidence="4" key="3">
    <citation type="journal article" date="2005" name="Nature">
        <title>The map-based sequence of the rice genome.</title>
        <authorList>
            <consortium name="International rice genome sequencing project (IRGSP)"/>
            <person name="Matsumoto T."/>
            <person name="Wu J."/>
            <person name="Kanamori H."/>
            <person name="Katayose Y."/>
            <person name="Fujisawa M."/>
            <person name="Namiki N."/>
            <person name="Mizuno H."/>
            <person name="Yamamoto K."/>
            <person name="Antonio B.A."/>
            <person name="Baba T."/>
            <person name="Sakata K."/>
            <person name="Nagamura Y."/>
            <person name="Aoki H."/>
            <person name="Arikawa K."/>
            <person name="Arita K."/>
            <person name="Bito T."/>
            <person name="Chiden Y."/>
            <person name="Fujitsuka N."/>
            <person name="Fukunaka R."/>
            <person name="Hamada M."/>
            <person name="Harada C."/>
            <person name="Hayashi A."/>
            <person name="Hijishita S."/>
            <person name="Honda M."/>
            <person name="Hosokawa S."/>
            <person name="Ichikawa Y."/>
            <person name="Idonuma A."/>
            <person name="Iijima M."/>
            <person name="Ikeda M."/>
            <person name="Ikeno M."/>
            <person name="Ito K."/>
            <person name="Ito S."/>
            <person name="Ito T."/>
            <person name="Ito Y."/>
            <person name="Ito Y."/>
            <person name="Iwabuchi A."/>
            <person name="Kamiya K."/>
            <person name="Karasawa W."/>
            <person name="Kurita K."/>
            <person name="Katagiri S."/>
            <person name="Kikuta A."/>
            <person name="Kobayashi H."/>
            <person name="Kobayashi N."/>
            <person name="Machita K."/>
            <person name="Maehara T."/>
            <person name="Masukawa M."/>
            <person name="Mizubayashi T."/>
            <person name="Mukai Y."/>
            <person name="Nagasaki H."/>
            <person name="Nagata Y."/>
            <person name="Naito S."/>
            <person name="Nakashima M."/>
            <person name="Nakama Y."/>
            <person name="Nakamichi Y."/>
            <person name="Nakamura M."/>
            <person name="Meguro A."/>
            <person name="Negishi M."/>
            <person name="Ohta I."/>
            <person name="Ohta T."/>
            <person name="Okamoto M."/>
            <person name="Ono N."/>
            <person name="Saji S."/>
            <person name="Sakaguchi M."/>
            <person name="Sakai K."/>
            <person name="Shibata M."/>
            <person name="Shimokawa T."/>
            <person name="Song J."/>
            <person name="Takazaki Y."/>
            <person name="Terasawa K."/>
            <person name="Tsugane M."/>
            <person name="Tsuji K."/>
            <person name="Ueda S."/>
            <person name="Waki K."/>
            <person name="Yamagata H."/>
            <person name="Yamamoto M."/>
            <person name="Yamamoto S."/>
            <person name="Yamane H."/>
            <person name="Yoshiki S."/>
            <person name="Yoshihara R."/>
            <person name="Yukawa K."/>
            <person name="Zhong H."/>
            <person name="Yano M."/>
            <person name="Yuan Q."/>
            <person name="Ouyang S."/>
            <person name="Liu J."/>
            <person name="Jones K.M."/>
            <person name="Gansberger K."/>
            <person name="Moffat K."/>
            <person name="Hill J."/>
            <person name="Bera J."/>
            <person name="Fadrosh D."/>
            <person name="Jin S."/>
            <person name="Johri S."/>
            <person name="Kim M."/>
            <person name="Overton L."/>
            <person name="Reardon M."/>
            <person name="Tsitrin T."/>
            <person name="Vuong H."/>
            <person name="Weaver B."/>
            <person name="Ciecko A."/>
            <person name="Tallon L."/>
            <person name="Jackson J."/>
            <person name="Pai G."/>
            <person name="Aken S.V."/>
            <person name="Utterback T."/>
            <person name="Reidmuller S."/>
            <person name="Feldblyum T."/>
            <person name="Hsiao J."/>
            <person name="Zismann V."/>
            <person name="Iobst S."/>
            <person name="de Vazeille A.R."/>
            <person name="Buell C.R."/>
            <person name="Ying K."/>
            <person name="Li Y."/>
            <person name="Lu T."/>
            <person name="Huang Y."/>
            <person name="Zhao Q."/>
            <person name="Feng Q."/>
            <person name="Zhang L."/>
            <person name="Zhu J."/>
            <person name="Weng Q."/>
            <person name="Mu J."/>
            <person name="Lu Y."/>
            <person name="Fan D."/>
            <person name="Liu Y."/>
            <person name="Guan J."/>
            <person name="Zhang Y."/>
            <person name="Yu S."/>
            <person name="Liu X."/>
            <person name="Zhang Y."/>
            <person name="Hong G."/>
            <person name="Han B."/>
            <person name="Choisne N."/>
            <person name="Demange N."/>
            <person name="Orjeda G."/>
            <person name="Samain S."/>
            <person name="Cattolico L."/>
            <person name="Pelletier E."/>
            <person name="Couloux A."/>
            <person name="Segurens B."/>
            <person name="Wincker P."/>
            <person name="D'Hont A."/>
            <person name="Scarpelli C."/>
            <person name="Weissenbach J."/>
            <person name="Salanoubat M."/>
            <person name="Quetier F."/>
            <person name="Yu Y."/>
            <person name="Kim H.R."/>
            <person name="Rambo T."/>
            <person name="Currie J."/>
            <person name="Collura K."/>
            <person name="Luo M."/>
            <person name="Yang T."/>
            <person name="Ammiraju J.S.S."/>
            <person name="Engler F."/>
            <person name="Soderlund C."/>
            <person name="Wing R.A."/>
            <person name="Palmer L.E."/>
            <person name="de la Bastide M."/>
            <person name="Spiegel L."/>
            <person name="Nascimento L."/>
            <person name="Zutavern T."/>
            <person name="O'Shaughnessy A."/>
            <person name="Dike S."/>
            <person name="Dedhia N."/>
            <person name="Preston R."/>
            <person name="Balija V."/>
            <person name="McCombie W.R."/>
            <person name="Chow T."/>
            <person name="Chen H."/>
            <person name="Chung M."/>
            <person name="Chen C."/>
            <person name="Shaw J."/>
            <person name="Wu H."/>
            <person name="Hsiao K."/>
            <person name="Chao Y."/>
            <person name="Chu M."/>
            <person name="Cheng C."/>
            <person name="Hour A."/>
            <person name="Lee P."/>
            <person name="Lin S."/>
            <person name="Lin Y."/>
            <person name="Liou J."/>
            <person name="Liu S."/>
            <person name="Hsing Y."/>
            <person name="Raghuvanshi S."/>
            <person name="Mohanty A."/>
            <person name="Bharti A.K."/>
            <person name="Gaur A."/>
            <person name="Gupta V."/>
            <person name="Kumar D."/>
            <person name="Ravi V."/>
            <person name="Vij S."/>
            <person name="Kapur A."/>
            <person name="Khurana P."/>
            <person name="Khurana P."/>
            <person name="Khurana J.P."/>
            <person name="Tyagi A.K."/>
            <person name="Gaikwad K."/>
            <person name="Singh A."/>
            <person name="Dalal V."/>
            <person name="Srivastava S."/>
            <person name="Dixit A."/>
            <person name="Pal A.K."/>
            <person name="Ghazi I.A."/>
            <person name="Yadav M."/>
            <person name="Pandit A."/>
            <person name="Bhargava A."/>
            <person name="Sureshbabu K."/>
            <person name="Batra K."/>
            <person name="Sharma T.R."/>
            <person name="Mohapatra T."/>
            <person name="Singh N.K."/>
            <person name="Messing J."/>
            <person name="Nelson A.B."/>
            <person name="Fuks G."/>
            <person name="Kavchok S."/>
            <person name="Keizer G."/>
            <person name="Linton E."/>
            <person name="Llaca V."/>
            <person name="Song R."/>
            <person name="Tanyolac B."/>
            <person name="Young S."/>
            <person name="Ho-Il K."/>
            <person name="Hahn J.H."/>
            <person name="Sangsakoo G."/>
            <person name="Vanavichit A."/>
            <person name="de Mattos Luiz.A.T."/>
            <person name="Zimmer P.D."/>
            <person name="Malone G."/>
            <person name="Dellagostin O."/>
            <person name="de Oliveira A.C."/>
            <person name="Bevan M."/>
            <person name="Bancroft I."/>
            <person name="Minx P."/>
            <person name="Cordum H."/>
            <person name="Wilson R."/>
            <person name="Cheng Z."/>
            <person name="Jin W."/>
            <person name="Jiang J."/>
            <person name="Leong S.A."/>
            <person name="Iwama H."/>
            <person name="Gojobori T."/>
            <person name="Itoh T."/>
            <person name="Niimura Y."/>
            <person name="Fujii Y."/>
            <person name="Habara T."/>
            <person name="Sakai H."/>
            <person name="Sato Y."/>
            <person name="Wilson G."/>
            <person name="Kumar K."/>
            <person name="McCouch S."/>
            <person name="Juretic N."/>
            <person name="Hoen D."/>
            <person name="Wright S."/>
            <person name="Bruskiewich R."/>
            <person name="Bureau T."/>
            <person name="Miyao A."/>
            <person name="Hirochika H."/>
            <person name="Nishikawa T."/>
            <person name="Kadowaki K."/>
            <person name="Sugiura M."/>
            <person name="Burr B."/>
            <person name="Sasaki T."/>
        </authorList>
    </citation>
    <scope>NUCLEOTIDE SEQUENCE [LARGE SCALE GENOMIC DNA]</scope>
    <source>
        <strain evidence="4">cv. Nipponbare</strain>
    </source>
</reference>
<organism evidence="3 4">
    <name type="scientific">Oryza sativa subsp. japonica</name>
    <name type="common">Rice</name>
    <dbReference type="NCBI Taxonomy" id="39947"/>
    <lineage>
        <taxon>Eukaryota</taxon>
        <taxon>Viridiplantae</taxon>
        <taxon>Streptophyta</taxon>
        <taxon>Embryophyta</taxon>
        <taxon>Tracheophyta</taxon>
        <taxon>Spermatophyta</taxon>
        <taxon>Magnoliopsida</taxon>
        <taxon>Liliopsida</taxon>
        <taxon>Poales</taxon>
        <taxon>Poaceae</taxon>
        <taxon>BOP clade</taxon>
        <taxon>Oryzoideae</taxon>
        <taxon>Oryzeae</taxon>
        <taxon>Oryzinae</taxon>
        <taxon>Oryza</taxon>
        <taxon>Oryza sativa</taxon>
    </lineage>
</organism>
<name>Q6EPC4_ORYSJ</name>
<evidence type="ECO:0000256" key="1">
    <source>
        <dbReference type="SAM" id="MobiDB-lite"/>
    </source>
</evidence>
<reference evidence="4" key="4">
    <citation type="journal article" date="2008" name="Nucleic Acids Res.">
        <title>The rice annotation project database (RAP-DB): 2008 update.</title>
        <authorList>
            <consortium name="The rice annotation project (RAP)"/>
        </authorList>
    </citation>
    <scope>GENOME REANNOTATION</scope>
    <source>
        <strain evidence="4">cv. Nipponbare</strain>
    </source>
</reference>
<sequence length="233" mass="23524">MAAGGGGDADMRGGMAVAARGGGRPPCAAPLGSGGGTGVLGVAEVDVDVVRGHGHGVPVRIRRAPQKRRHGEWRLSCCNGGVNGGKGSESSSLRWAAADELGGGETRRIERHLGGWGPSSDLCSRPLPSSSSPVAGCRPPRSGGRSLTSSVVEAGCGGGRSPLPLPLATAGCAPLPPSVAIKPPPTALGHRRPPCVLPPCPPRRSLRVAPSSPAAGRLPPRAVVFRGGWREQR</sequence>
<protein>
    <submittedName>
        <fullName evidence="3">Uncharacterized protein</fullName>
    </submittedName>
</protein>
<reference evidence="2" key="1">
    <citation type="submission" date="2002-08" db="EMBL/GenBank/DDBJ databases">
        <title>Oryza sativa nipponbare(GA3) genomic DNA, chromosome 2, BAC clone:OSJNBb0049K19.</title>
        <authorList>
            <person name="Sasaki T."/>
            <person name="Matsumoto T."/>
            <person name="Katayose Y."/>
        </authorList>
    </citation>
    <scope>NUCLEOTIDE SEQUENCE</scope>
</reference>
<feature type="compositionally biased region" description="Low complexity" evidence="1">
    <location>
        <begin position="12"/>
        <end position="22"/>
    </location>
</feature>
<reference evidence="3" key="2">
    <citation type="submission" date="2002-11" db="EMBL/GenBank/DDBJ databases">
        <title>Oryza sativa nipponbare(GA3) genomic DNA, chromosome 2, BAC clone:OSJNBa0011J03.</title>
        <authorList>
            <person name="Sasaki T."/>
            <person name="Matsumoto T."/>
            <person name="Katayose Y."/>
        </authorList>
    </citation>
    <scope>NUCLEOTIDE SEQUENCE</scope>
</reference>
<dbReference type="EMBL" id="AP005924">
    <property type="protein sequence ID" value="BAD29496.1"/>
    <property type="molecule type" value="Genomic_DNA"/>
</dbReference>
<accession>Q6EPC4</accession>
<dbReference type="Proteomes" id="UP000000763">
    <property type="component" value="Chromosome 2"/>
</dbReference>
<feature type="region of interest" description="Disordered" evidence="1">
    <location>
        <begin position="120"/>
        <end position="149"/>
    </location>
</feature>
<evidence type="ECO:0000313" key="2">
    <source>
        <dbReference type="EMBL" id="BAD28896.1"/>
    </source>
</evidence>